<protein>
    <submittedName>
        <fullName evidence="2">Uncharacterized protein</fullName>
    </submittedName>
</protein>
<evidence type="ECO:0000256" key="1">
    <source>
        <dbReference type="SAM" id="Coils"/>
    </source>
</evidence>
<reference evidence="3" key="1">
    <citation type="submission" date="2016-01" db="EMBL/GenBank/DDBJ databases">
        <title>Draft genome of Chromobacterium sp. F49.</title>
        <authorList>
            <person name="Hong K.W."/>
        </authorList>
    </citation>
    <scope>NUCLEOTIDE SEQUENCE [LARGE SCALE GENOMIC DNA]</scope>
    <source>
        <strain evidence="3">P7IIIA</strain>
    </source>
</reference>
<keyword evidence="1" id="KW-0175">Coiled coil</keyword>
<gene>
    <name evidence="2" type="ORF">AWM68_02215</name>
</gene>
<comment type="caution">
    <text evidence="2">The sequence shown here is derived from an EMBL/GenBank/DDBJ whole genome shotgun (WGS) entry which is preliminary data.</text>
</comment>
<feature type="coiled-coil region" evidence="1">
    <location>
        <begin position="9"/>
        <end position="37"/>
    </location>
</feature>
<name>A0A161TRS8_9BACL</name>
<organism evidence="2 3">
    <name type="scientific">Fictibacillus phosphorivorans</name>
    <dbReference type="NCBI Taxonomy" id="1221500"/>
    <lineage>
        <taxon>Bacteria</taxon>
        <taxon>Bacillati</taxon>
        <taxon>Bacillota</taxon>
        <taxon>Bacilli</taxon>
        <taxon>Bacillales</taxon>
        <taxon>Fictibacillaceae</taxon>
        <taxon>Fictibacillus</taxon>
    </lineage>
</organism>
<sequence>MIYNQVDFIPQLKVEIIKKEQELKKLLEKVLHEFQNTSDQIKIEGSFDQDGEDPFQPGYASSISIGLLDETDELTDLHTIKIWECERTFLGVPVTRNIPGSKVKGELLDESVKEVKEEVRDFIKEFIPNVMR</sequence>
<evidence type="ECO:0000313" key="2">
    <source>
        <dbReference type="EMBL" id="KZE69101.1"/>
    </source>
</evidence>
<proteinExistence type="predicted"/>
<dbReference type="AlphaFoldDB" id="A0A161TRS8"/>
<dbReference type="Proteomes" id="UP000076567">
    <property type="component" value="Unassembled WGS sequence"/>
</dbReference>
<dbReference type="EMBL" id="LRFC01000001">
    <property type="protein sequence ID" value="KZE69101.1"/>
    <property type="molecule type" value="Genomic_DNA"/>
</dbReference>
<dbReference type="RefSeq" id="WP_066236448.1">
    <property type="nucleotide sequence ID" value="NZ_LRFC01000001.1"/>
</dbReference>
<keyword evidence="3" id="KW-1185">Reference proteome</keyword>
<evidence type="ECO:0000313" key="3">
    <source>
        <dbReference type="Proteomes" id="UP000076567"/>
    </source>
</evidence>
<dbReference type="OrthoDB" id="2941246at2"/>
<accession>A0A161TRS8</accession>